<reference evidence="4" key="1">
    <citation type="journal article" date="2007" name="Nature">
        <title>The grapevine genome sequence suggests ancestral hexaploidization in major angiosperm phyla.</title>
        <authorList>
            <consortium name="The French-Italian Public Consortium for Grapevine Genome Characterization."/>
            <person name="Jaillon O."/>
            <person name="Aury J.-M."/>
            <person name="Noel B."/>
            <person name="Policriti A."/>
            <person name="Clepet C."/>
            <person name="Casagrande A."/>
            <person name="Choisne N."/>
            <person name="Aubourg S."/>
            <person name="Vitulo N."/>
            <person name="Jubin C."/>
            <person name="Vezzi A."/>
            <person name="Legeai F."/>
            <person name="Hugueney P."/>
            <person name="Dasilva C."/>
            <person name="Horner D."/>
            <person name="Mica E."/>
            <person name="Jublot D."/>
            <person name="Poulain J."/>
            <person name="Bruyere C."/>
            <person name="Billault A."/>
            <person name="Segurens B."/>
            <person name="Gouyvenoux M."/>
            <person name="Ugarte E."/>
            <person name="Cattonaro F."/>
            <person name="Anthouard V."/>
            <person name="Vico V."/>
            <person name="Del Fabbro C."/>
            <person name="Alaux M."/>
            <person name="Di Gaspero G."/>
            <person name="Dumas V."/>
            <person name="Felice N."/>
            <person name="Paillard S."/>
            <person name="Juman I."/>
            <person name="Moroldo M."/>
            <person name="Scalabrin S."/>
            <person name="Canaguier A."/>
            <person name="Le Clainche I."/>
            <person name="Malacrida G."/>
            <person name="Durand E."/>
            <person name="Pesole G."/>
            <person name="Laucou V."/>
            <person name="Chatelet P."/>
            <person name="Merdinoglu D."/>
            <person name="Delledonne M."/>
            <person name="Pezzotti M."/>
            <person name="Lecharny A."/>
            <person name="Scarpelli C."/>
            <person name="Artiguenave F."/>
            <person name="Pe M.E."/>
            <person name="Valle G."/>
            <person name="Morgante M."/>
            <person name="Caboche M."/>
            <person name="Adam-Blondon A.-F."/>
            <person name="Weissenbach J."/>
            <person name="Quetier F."/>
            <person name="Wincker P."/>
        </authorList>
    </citation>
    <scope>NUCLEOTIDE SEQUENCE [LARGE SCALE GENOMIC DNA]</scope>
    <source>
        <strain evidence="4">cv. Pinot noir / PN40024</strain>
    </source>
</reference>
<dbReference type="EMBL" id="FN596499">
    <property type="protein sequence ID" value="CCB59809.1"/>
    <property type="molecule type" value="Genomic_DNA"/>
</dbReference>
<name>F6HYP5_VITVI</name>
<dbReference type="eggNOG" id="ENOG502QQHH">
    <property type="taxonomic scope" value="Eukaryota"/>
</dbReference>
<dbReference type="InterPro" id="IPR051358">
    <property type="entry name" value="TF_AMS/ICE1/BHLH6-like"/>
</dbReference>
<dbReference type="OrthoDB" id="752464at2759"/>
<dbReference type="GO" id="GO:0003700">
    <property type="term" value="F:DNA-binding transcription factor activity"/>
    <property type="evidence" value="ECO:0000318"/>
    <property type="project" value="GO_Central"/>
</dbReference>
<evidence type="ECO:0000313" key="4">
    <source>
        <dbReference type="Proteomes" id="UP000009183"/>
    </source>
</evidence>
<comment type="subcellular location">
    <subcellularLocation>
        <location evidence="1">Nucleus</location>
    </subcellularLocation>
</comment>
<keyword evidence="4" id="KW-1185">Reference proteome</keyword>
<organism evidence="3 4">
    <name type="scientific">Vitis vinifera</name>
    <name type="common">Grape</name>
    <dbReference type="NCBI Taxonomy" id="29760"/>
    <lineage>
        <taxon>Eukaryota</taxon>
        <taxon>Viridiplantae</taxon>
        <taxon>Streptophyta</taxon>
        <taxon>Embryophyta</taxon>
        <taxon>Tracheophyta</taxon>
        <taxon>Spermatophyta</taxon>
        <taxon>Magnoliopsida</taxon>
        <taxon>eudicotyledons</taxon>
        <taxon>Gunneridae</taxon>
        <taxon>Pentapetalae</taxon>
        <taxon>rosids</taxon>
        <taxon>Vitales</taxon>
        <taxon>Vitaceae</taxon>
        <taxon>Viteae</taxon>
        <taxon>Vitis</taxon>
    </lineage>
</organism>
<evidence type="ECO:0000256" key="2">
    <source>
        <dbReference type="ARBA" id="ARBA00023242"/>
    </source>
</evidence>
<dbReference type="GO" id="GO:0043565">
    <property type="term" value="F:sequence-specific DNA binding"/>
    <property type="evidence" value="ECO:0000318"/>
    <property type="project" value="GO_Central"/>
</dbReference>
<accession>F6HYP5</accession>
<proteinExistence type="predicted"/>
<sequence length="117" mass="13769">MEVGSGQTNLIGIFKELKPNVLLVRNSPKFIVERRNIDTWIEIRCAAKPGSTVNTLELLGLEIQYCVISCFNDFSMQAFFLFFLNFYTYVMEEDVCRRKRIKKGKYNSFYKLEEMDL</sequence>
<evidence type="ECO:0000313" key="3">
    <source>
        <dbReference type="EMBL" id="CCB59809.1"/>
    </source>
</evidence>
<dbReference type="AlphaFoldDB" id="F6HYP5"/>
<keyword evidence="2" id="KW-0539">Nucleus</keyword>
<dbReference type="PANTHER" id="PTHR31945:SF15">
    <property type="entry name" value="TRANSCRIPTION FACTOR BHLH61-RELATED"/>
    <property type="match status" value="1"/>
</dbReference>
<dbReference type="HOGENOM" id="CLU_2089214_0_0_1"/>
<dbReference type="PANTHER" id="PTHR31945">
    <property type="entry name" value="TRANSCRIPTION FACTOR SCREAM2-RELATED"/>
    <property type="match status" value="1"/>
</dbReference>
<dbReference type="PaxDb" id="29760-VIT_11s0037g01310.t01"/>
<dbReference type="Proteomes" id="UP000009183">
    <property type="component" value="Chromosome 11"/>
</dbReference>
<evidence type="ECO:0000256" key="1">
    <source>
        <dbReference type="ARBA" id="ARBA00004123"/>
    </source>
</evidence>
<dbReference type="InParanoid" id="F6HYP5"/>
<dbReference type="GO" id="GO:0006355">
    <property type="term" value="P:regulation of DNA-templated transcription"/>
    <property type="evidence" value="ECO:0000318"/>
    <property type="project" value="GO_Central"/>
</dbReference>
<protein>
    <submittedName>
        <fullName evidence="3">Uncharacterized protein</fullName>
    </submittedName>
</protein>
<gene>
    <name evidence="3" type="ordered locus">VIT_11s0037g01310</name>
</gene>
<dbReference type="GO" id="GO:0005634">
    <property type="term" value="C:nucleus"/>
    <property type="evidence" value="ECO:0000318"/>
    <property type="project" value="GO_Central"/>
</dbReference>